<dbReference type="KEGG" id="shx:MS3_00007722"/>
<comment type="subcellular location">
    <subcellularLocation>
        <location evidence="1">Nucleus</location>
    </subcellularLocation>
</comment>
<reference evidence="5" key="3">
    <citation type="submission" date="2021-06" db="EMBL/GenBank/DDBJ databases">
        <title>Chromosome-level genome assembly for S. haematobium.</title>
        <authorList>
            <person name="Stroehlein A.J."/>
        </authorList>
    </citation>
    <scope>NUCLEOTIDE SEQUENCE</scope>
</reference>
<dbReference type="AlphaFoldDB" id="A0A922IP14"/>
<sequence>MDQVSSKVIHDVSGQKKLISFSPIQGRITTQTVRDEEEYMEHLGKIIQRDFFPSLTANEEKGADDESSELKDRGALRTDSHNPEKSDPTAMSLDKYMANNTTEDDASFAELVEENEKKQRIKLAPFFPSLQCSAPAPLDDPKTLALPGVSNAVVGPRITITGNNAVHFNPDGVSQTREELLEFLSKERKIVTTNTRFKRPFPVNLEKKRTMKHLLAAKLGRVGLNGLEMNSPYGTPQASGYKFLDSSPSPMTMFPHTPLMTWGELDSTPFRLDDSETTPSVVSGGPAFRIPSPSQREQLAHQLADKASRQRVRDRLEAVKRMQSAASSPSRSLLSPAALRLLASSSSIINNEPNSRPSTGTARIGGQTCSPLPKVNTPRRVPSDLGVVRRPNSARSTPNCESVKPNTTHKKIPLERGDIQVDKPESSSSITDNLLNLKCQNL</sequence>
<name>A0A922IP14_SCHHA</name>
<dbReference type="RefSeq" id="XP_051066599.1">
    <property type="nucleotide sequence ID" value="XM_051216046.1"/>
</dbReference>
<keyword evidence="6" id="KW-1185">Reference proteome</keyword>
<accession>A0A922IP14</accession>
<comment type="caution">
    <text evidence="5">The sequence shown here is derived from an EMBL/GenBank/DDBJ whole genome shotgun (WGS) entry which is preliminary data.</text>
</comment>
<reference evidence="5" key="2">
    <citation type="journal article" date="2019" name="Gigascience">
        <title>High-quality Schistosoma haematobium genome achieved by single-molecule and long-range sequencing.</title>
        <authorList>
            <person name="Stroehlein A.J."/>
            <person name="Korhonen P.K."/>
            <person name="Chong T.M."/>
            <person name="Lim Y.L."/>
            <person name="Chan K.G."/>
            <person name="Webster B."/>
            <person name="Rollinson D."/>
            <person name="Brindley P.J."/>
            <person name="Gasser R.B."/>
            <person name="Young N.D."/>
        </authorList>
    </citation>
    <scope>NUCLEOTIDE SEQUENCE</scope>
</reference>
<dbReference type="GeneID" id="24591148"/>
<feature type="region of interest" description="Disordered" evidence="4">
    <location>
        <begin position="275"/>
        <end position="295"/>
    </location>
</feature>
<dbReference type="PANTHER" id="PTHR12940">
    <property type="entry name" value="ES-2 PROTEIN - RELATED"/>
    <property type="match status" value="1"/>
</dbReference>
<dbReference type="CTD" id="416925"/>
<reference evidence="5" key="1">
    <citation type="journal article" date="2012" name="Nat. Genet.">
        <title>Whole-genome sequence of Schistosoma haematobium.</title>
        <authorList>
            <person name="Young N.D."/>
            <person name="Jex A.R."/>
            <person name="Li B."/>
            <person name="Liu S."/>
            <person name="Yang L."/>
            <person name="Xiong Z."/>
            <person name="Li Y."/>
            <person name="Cantacessi C."/>
            <person name="Hall R.S."/>
            <person name="Xu X."/>
            <person name="Chen F."/>
            <person name="Wu X."/>
            <person name="Zerlotini A."/>
            <person name="Oliveira G."/>
            <person name="Hofmann A."/>
            <person name="Zhang G."/>
            <person name="Fang X."/>
            <person name="Kang Y."/>
            <person name="Campbell B.E."/>
            <person name="Loukas A."/>
            <person name="Ranganathan S."/>
            <person name="Rollinson D."/>
            <person name="Rinaldi G."/>
            <person name="Brindley P.J."/>
            <person name="Yang H."/>
            <person name="Wang J."/>
            <person name="Wang J."/>
            <person name="Gasser R.B."/>
        </authorList>
    </citation>
    <scope>NUCLEOTIDE SEQUENCE</scope>
</reference>
<evidence type="ECO:0000256" key="1">
    <source>
        <dbReference type="ARBA" id="ARBA00004123"/>
    </source>
</evidence>
<keyword evidence="3" id="KW-0539">Nucleus</keyword>
<protein>
    <submittedName>
        <fullName evidence="5">DiGeorge syndrome critical region protein 14</fullName>
    </submittedName>
</protein>
<feature type="compositionally biased region" description="Basic and acidic residues" evidence="4">
    <location>
        <begin position="68"/>
        <end position="87"/>
    </location>
</feature>
<proteinExistence type="inferred from homology"/>
<gene>
    <name evidence="5" type="primary">DGCR14</name>
    <name evidence="5" type="ORF">MS3_00007722</name>
</gene>
<evidence type="ECO:0000313" key="5">
    <source>
        <dbReference type="EMBL" id="KAH9583266.1"/>
    </source>
</evidence>
<feature type="region of interest" description="Disordered" evidence="4">
    <location>
        <begin position="350"/>
        <end position="409"/>
    </location>
</feature>
<reference evidence="5" key="4">
    <citation type="journal article" date="2022" name="PLoS Pathog.">
        <title>Chromosome-level genome of Schistosoma haematobium underpins genome-wide explorations of molecular variation.</title>
        <authorList>
            <person name="Stroehlein A.J."/>
            <person name="Korhonen P.K."/>
            <person name="Lee V.V."/>
            <person name="Ralph S.A."/>
            <person name="Mentink-Kane M."/>
            <person name="You H."/>
            <person name="McManus D.P."/>
            <person name="Tchuente L.T."/>
            <person name="Stothard J.R."/>
            <person name="Kaur P."/>
            <person name="Dudchenko O."/>
            <person name="Aiden E.L."/>
            <person name="Yang B."/>
            <person name="Yang H."/>
            <person name="Emery A.M."/>
            <person name="Webster B.L."/>
            <person name="Brindley P.J."/>
            <person name="Rollinson D."/>
            <person name="Chang B.C.H."/>
            <person name="Gasser R.B."/>
            <person name="Young N.D."/>
        </authorList>
    </citation>
    <scope>NUCLEOTIDE SEQUENCE</scope>
</reference>
<feature type="region of interest" description="Disordered" evidence="4">
    <location>
        <begin position="59"/>
        <end position="91"/>
    </location>
</feature>
<evidence type="ECO:0000256" key="2">
    <source>
        <dbReference type="ARBA" id="ARBA00009072"/>
    </source>
</evidence>
<dbReference type="Pfam" id="PF09751">
    <property type="entry name" value="Es2"/>
    <property type="match status" value="3"/>
</dbReference>
<dbReference type="Proteomes" id="UP000471633">
    <property type="component" value="Unassembled WGS sequence"/>
</dbReference>
<dbReference type="InterPro" id="IPR019148">
    <property type="entry name" value="Nuclear_protein_DGCR14_ESS-2"/>
</dbReference>
<dbReference type="EMBL" id="AMPZ03000005">
    <property type="protein sequence ID" value="KAH9583266.1"/>
    <property type="molecule type" value="Genomic_DNA"/>
</dbReference>
<dbReference type="GO" id="GO:0071013">
    <property type="term" value="C:catalytic step 2 spliceosome"/>
    <property type="evidence" value="ECO:0007669"/>
    <property type="project" value="TreeGrafter"/>
</dbReference>
<dbReference type="PANTHER" id="PTHR12940:SF0">
    <property type="entry name" value="SPLICING FACTOR ESS-2 HOMOLOG"/>
    <property type="match status" value="1"/>
</dbReference>
<evidence type="ECO:0000256" key="3">
    <source>
        <dbReference type="ARBA" id="ARBA00023242"/>
    </source>
</evidence>
<evidence type="ECO:0000256" key="4">
    <source>
        <dbReference type="SAM" id="MobiDB-lite"/>
    </source>
</evidence>
<evidence type="ECO:0000313" key="6">
    <source>
        <dbReference type="Proteomes" id="UP000471633"/>
    </source>
</evidence>
<organism evidence="5 6">
    <name type="scientific">Schistosoma haematobium</name>
    <name type="common">Blood fluke</name>
    <dbReference type="NCBI Taxonomy" id="6185"/>
    <lineage>
        <taxon>Eukaryota</taxon>
        <taxon>Metazoa</taxon>
        <taxon>Spiralia</taxon>
        <taxon>Lophotrochozoa</taxon>
        <taxon>Platyhelminthes</taxon>
        <taxon>Trematoda</taxon>
        <taxon>Digenea</taxon>
        <taxon>Strigeidida</taxon>
        <taxon>Schistosomatoidea</taxon>
        <taxon>Schistosomatidae</taxon>
        <taxon>Schistosoma</taxon>
    </lineage>
</organism>
<comment type="similarity">
    <text evidence="2">Belongs to the ESS2 family.</text>
</comment>
<feature type="compositionally biased region" description="Polar residues" evidence="4">
    <location>
        <begin position="393"/>
        <end position="406"/>
    </location>
</feature>